<dbReference type="Pfam" id="PF00474">
    <property type="entry name" value="SSF"/>
    <property type="match status" value="1"/>
</dbReference>
<feature type="transmembrane region" description="Helical" evidence="11">
    <location>
        <begin position="469"/>
        <end position="490"/>
    </location>
</feature>
<feature type="transmembrane region" description="Helical" evidence="11">
    <location>
        <begin position="620"/>
        <end position="638"/>
    </location>
</feature>
<dbReference type="CDD" id="cd11495">
    <property type="entry name" value="SLC5sbd_NIS-like_u3"/>
    <property type="match status" value="1"/>
</dbReference>
<dbReference type="GO" id="GO:0006814">
    <property type="term" value="P:sodium ion transport"/>
    <property type="evidence" value="ECO:0007669"/>
    <property type="project" value="UniProtKB-KW"/>
</dbReference>
<keyword evidence="4" id="KW-1003">Cell membrane</keyword>
<dbReference type="AlphaFoldDB" id="A0A2P8ECJ6"/>
<reference evidence="12 13" key="1">
    <citation type="submission" date="2018-03" db="EMBL/GenBank/DDBJ databases">
        <title>Genomic Encyclopedia of Archaeal and Bacterial Type Strains, Phase II (KMG-II): from individual species to whole genera.</title>
        <authorList>
            <person name="Goeker M."/>
        </authorList>
    </citation>
    <scope>NUCLEOTIDE SEQUENCE [LARGE SCALE GENOMIC DNA]</scope>
    <source>
        <strain evidence="12 13">DSM 28057</strain>
    </source>
</reference>
<dbReference type="EMBL" id="PYGF01000001">
    <property type="protein sequence ID" value="PSL07174.1"/>
    <property type="molecule type" value="Genomic_DNA"/>
</dbReference>
<dbReference type="GO" id="GO:0015293">
    <property type="term" value="F:symporter activity"/>
    <property type="evidence" value="ECO:0007669"/>
    <property type="project" value="TreeGrafter"/>
</dbReference>
<evidence type="ECO:0000256" key="1">
    <source>
        <dbReference type="ARBA" id="ARBA00004651"/>
    </source>
</evidence>
<dbReference type="PANTHER" id="PTHR42985:SF40">
    <property type="entry name" value="LD47995P-RELATED"/>
    <property type="match status" value="1"/>
</dbReference>
<feature type="transmembrane region" description="Helical" evidence="11">
    <location>
        <begin position="766"/>
        <end position="785"/>
    </location>
</feature>
<keyword evidence="7" id="KW-0915">Sodium</keyword>
<evidence type="ECO:0000313" key="12">
    <source>
        <dbReference type="EMBL" id="PSL07174.1"/>
    </source>
</evidence>
<feature type="transmembrane region" description="Helical" evidence="11">
    <location>
        <begin position="659"/>
        <end position="688"/>
    </location>
</feature>
<evidence type="ECO:0000256" key="10">
    <source>
        <dbReference type="ARBA" id="ARBA00023201"/>
    </source>
</evidence>
<dbReference type="NCBIfam" id="TIGR00813">
    <property type="entry name" value="sss"/>
    <property type="match status" value="1"/>
</dbReference>
<dbReference type="Pfam" id="PF24996">
    <property type="entry name" value="NANM"/>
    <property type="match status" value="1"/>
</dbReference>
<dbReference type="Proteomes" id="UP000240708">
    <property type="component" value="Unassembled WGS sequence"/>
</dbReference>
<evidence type="ECO:0000256" key="4">
    <source>
        <dbReference type="ARBA" id="ARBA00022475"/>
    </source>
</evidence>
<proteinExistence type="inferred from homology"/>
<dbReference type="Gene3D" id="1.20.1730.10">
    <property type="entry name" value="Sodium/glucose cotransporter"/>
    <property type="match status" value="1"/>
</dbReference>
<evidence type="ECO:0000256" key="9">
    <source>
        <dbReference type="ARBA" id="ARBA00023136"/>
    </source>
</evidence>
<evidence type="ECO:0000256" key="3">
    <source>
        <dbReference type="ARBA" id="ARBA00022448"/>
    </source>
</evidence>
<evidence type="ECO:0000256" key="8">
    <source>
        <dbReference type="ARBA" id="ARBA00023065"/>
    </source>
</evidence>
<dbReference type="PROSITE" id="PS50283">
    <property type="entry name" value="NA_SOLUT_SYMP_3"/>
    <property type="match status" value="1"/>
</dbReference>
<evidence type="ECO:0000256" key="5">
    <source>
        <dbReference type="ARBA" id="ARBA00022692"/>
    </source>
</evidence>
<dbReference type="InterPro" id="IPR056734">
    <property type="entry name" value="NANM"/>
</dbReference>
<dbReference type="Gene3D" id="2.120.10.80">
    <property type="entry name" value="Kelch-type beta propeller"/>
    <property type="match status" value="1"/>
</dbReference>
<dbReference type="SUPFAM" id="SSF117281">
    <property type="entry name" value="Kelch motif"/>
    <property type="match status" value="1"/>
</dbReference>
<organism evidence="12 13">
    <name type="scientific">Cecembia rubra</name>
    <dbReference type="NCBI Taxonomy" id="1485585"/>
    <lineage>
        <taxon>Bacteria</taxon>
        <taxon>Pseudomonadati</taxon>
        <taxon>Bacteroidota</taxon>
        <taxon>Cytophagia</taxon>
        <taxon>Cytophagales</taxon>
        <taxon>Cyclobacteriaceae</taxon>
        <taxon>Cecembia</taxon>
    </lineage>
</organism>
<dbReference type="GO" id="GO:0005886">
    <property type="term" value="C:plasma membrane"/>
    <property type="evidence" value="ECO:0007669"/>
    <property type="project" value="UniProtKB-SubCell"/>
</dbReference>
<accession>A0A2P8ECJ6</accession>
<protein>
    <submittedName>
        <fullName evidence="12">Cyclically-permuted mutarotase family protein</fullName>
    </submittedName>
</protein>
<dbReference type="InterPro" id="IPR051163">
    <property type="entry name" value="Sodium:Solute_Symporter_SSF"/>
</dbReference>
<feature type="transmembrane region" description="Helical" evidence="11">
    <location>
        <begin position="399"/>
        <end position="417"/>
    </location>
</feature>
<feature type="transmembrane region" description="Helical" evidence="11">
    <location>
        <begin position="437"/>
        <end position="457"/>
    </location>
</feature>
<comment type="subcellular location">
    <subcellularLocation>
        <location evidence="1">Cell membrane</location>
        <topology evidence="1">Multi-pass membrane protein</topology>
    </subcellularLocation>
</comment>
<feature type="transmembrane region" description="Helical" evidence="11">
    <location>
        <begin position="848"/>
        <end position="870"/>
    </location>
</feature>
<keyword evidence="10" id="KW-0739">Sodium transport</keyword>
<keyword evidence="13" id="KW-1185">Reference proteome</keyword>
<keyword evidence="6 11" id="KW-1133">Transmembrane helix</keyword>
<keyword evidence="5 11" id="KW-0812">Transmembrane</keyword>
<feature type="transmembrane region" description="Helical" evidence="11">
    <location>
        <begin position="825"/>
        <end position="842"/>
    </location>
</feature>
<feature type="transmembrane region" description="Helical" evidence="11">
    <location>
        <begin position="510"/>
        <end position="532"/>
    </location>
</feature>
<feature type="transmembrane region" description="Helical" evidence="11">
    <location>
        <begin position="573"/>
        <end position="592"/>
    </location>
</feature>
<evidence type="ECO:0000256" key="7">
    <source>
        <dbReference type="ARBA" id="ARBA00023053"/>
    </source>
</evidence>
<comment type="similarity">
    <text evidence="2">Belongs to the sodium:solute symporter (SSF) (TC 2.A.21) family.</text>
</comment>
<dbReference type="PANTHER" id="PTHR42985">
    <property type="entry name" value="SODIUM-COUPLED MONOCARBOXYLATE TRANSPORTER"/>
    <property type="match status" value="1"/>
</dbReference>
<evidence type="ECO:0000256" key="11">
    <source>
        <dbReference type="SAM" id="Phobius"/>
    </source>
</evidence>
<comment type="caution">
    <text evidence="12">The sequence shown here is derived from an EMBL/GenBank/DDBJ whole genome shotgun (WGS) entry which is preliminary data.</text>
</comment>
<feature type="transmembrane region" description="Helical" evidence="11">
    <location>
        <begin position="538"/>
        <end position="561"/>
    </location>
</feature>
<sequence>MKNLLLFFLLLLYFSTRIFGQNSSDNSLLYWGVPLNLPPIEGSDHSLGYAGMYAGIHNDVVILAGGANFPEKLPWEGGQKKWWDVIEILQKDKDGYKWNHQKVRLPKNLAYGAVVSTEEGVIVLGGENEDGPQKDVLRLSWISDKKEIFIERLPDLPKAISHAAATYYNGKVYLAGGISDETSGDFFVLDLKGSELKWESLPTWPGPERSHALLLVQTGGEYENLYFFGGRRKTPGGISEVLSDVYRFDTRKNKWEKIGNIEDGAGNVLPLSAFAGTAVGSGHILLFGGVEELPFNSLEEIAVLLSRDSLGFSERDSLLLERDRIINSHQGFQNQVLAFHTVTKAWTVLEELPFPAPADFNVVNLGSDILLVSGETSPGVRSSAIQTLSIQNHQRFGTLNYIVLGGYLTILVIMGFFISKKQHNVADFFKAGGRVPWWAAGISVFGTQLSAITFMAIPAKTFSTDWTLFFLLMTIIMISPVIIAWFLPFFRRLNLTTAYEYLELRFNRTVRNIGSLIYVTLQFGRLGIVLLLPSLALSVVTGMSVELCILIMGVLSILYTVLGGIEAVIWTDVVQVLVLLGGALVSLVLMLYSMDMDWATFQKQAWNSGKMKVFDTSFDFSGTAIWVVLIGGLASNLVQYGSDQTVIQRYLTTKDEKTAARGIVTGAWLALPSALIFFAIGTALYLFYLQRPEDLSPVIQNTDSIFPWYIITQLPQGVSGLLIAAVFAAAMSSLDSSMNSVATVITTDFYKRWFPKQEKEGKQLGFARWTTIVVGLGGTILALMMAKMGIPSLWDQFNMLIGLFAGGLGGIFLIGILSRSANGQGAILGFLSSAIVQILVKYQTALSIHMYAFTGLVSAMLFTYLFSMLYQKPKGKSLEGLTIHSLKKGKEEKEFEGVMAYRGK</sequence>
<feature type="transmembrane region" description="Helical" evidence="11">
    <location>
        <begin position="797"/>
        <end position="818"/>
    </location>
</feature>
<keyword evidence="3" id="KW-0813">Transport</keyword>
<keyword evidence="8" id="KW-0406">Ion transport</keyword>
<evidence type="ECO:0000256" key="2">
    <source>
        <dbReference type="ARBA" id="ARBA00006434"/>
    </source>
</evidence>
<gene>
    <name evidence="12" type="ORF">CLV48_101103</name>
</gene>
<evidence type="ECO:0000256" key="6">
    <source>
        <dbReference type="ARBA" id="ARBA00022989"/>
    </source>
</evidence>
<feature type="transmembrane region" description="Helical" evidence="11">
    <location>
        <begin position="708"/>
        <end position="730"/>
    </location>
</feature>
<dbReference type="RefSeq" id="WP_245889439.1">
    <property type="nucleotide sequence ID" value="NZ_PYGF01000001.1"/>
</dbReference>
<evidence type="ECO:0000313" key="13">
    <source>
        <dbReference type="Proteomes" id="UP000240708"/>
    </source>
</evidence>
<dbReference type="InterPro" id="IPR038377">
    <property type="entry name" value="Na/Glc_symporter_sf"/>
</dbReference>
<dbReference type="InterPro" id="IPR015915">
    <property type="entry name" value="Kelch-typ_b-propeller"/>
</dbReference>
<name>A0A2P8ECJ6_9BACT</name>
<dbReference type="InterPro" id="IPR001734">
    <property type="entry name" value="Na/solute_symporter"/>
</dbReference>
<keyword evidence="9 11" id="KW-0472">Membrane</keyword>